<accession>A0ACC3C7Q9</accession>
<sequence>MAMAASPSTAASSGTADARGAGDPPTAADPPAAGGVPMETDDAVGPAAAGVPPPRQVQLLELPDELLSLITAAAYEKGCYVNLFCACKRLRDLGYASTRSVSFRASTKEDELDFERGSDTPPLTSPVALLASPRGAAMYKRLRSALGFLGHAHGIAIHLLRGPPLSAAPLRRLRLDFIEDAAVNADAVKSVLGHHGGSLEELALGRVFRDEEPTEYRIVSWLNAASAGMPNLRALTLNVDVDEEAAAAVARLCPALTELNVSSKVYPTACAPLRLPALPALSNLCWSAMDIIPQAVGVSLAALVGGRTFTTLRLSGMDTAELLPAVKAAAAVAPEFDLDVSGPLGDAHLLQLLDGTPTGLDAVHRLTVHLSVSATWDGLRLLNRLADLTDLTVSFSTRYTHRDSLPPPKGLLAPLKLREWPVTGLHHLSVVLSQLLLCVTWLLWAGDGQPRR</sequence>
<dbReference type="Proteomes" id="UP000798662">
    <property type="component" value="Chromosome 2"/>
</dbReference>
<name>A0ACC3C7Q9_PYRYE</name>
<reference evidence="1" key="1">
    <citation type="submission" date="2019-11" db="EMBL/GenBank/DDBJ databases">
        <title>Nori genome reveals adaptations in red seaweeds to the harsh intertidal environment.</title>
        <authorList>
            <person name="Wang D."/>
            <person name="Mao Y."/>
        </authorList>
    </citation>
    <scope>NUCLEOTIDE SEQUENCE</scope>
    <source>
        <tissue evidence="1">Gametophyte</tissue>
    </source>
</reference>
<comment type="caution">
    <text evidence="1">The sequence shown here is derived from an EMBL/GenBank/DDBJ whole genome shotgun (WGS) entry which is preliminary data.</text>
</comment>
<evidence type="ECO:0000313" key="1">
    <source>
        <dbReference type="EMBL" id="KAK1866212.1"/>
    </source>
</evidence>
<dbReference type="EMBL" id="CM020619">
    <property type="protein sequence ID" value="KAK1866212.1"/>
    <property type="molecule type" value="Genomic_DNA"/>
</dbReference>
<organism evidence="1 2">
    <name type="scientific">Pyropia yezoensis</name>
    <name type="common">Susabi-nori</name>
    <name type="synonym">Porphyra yezoensis</name>
    <dbReference type="NCBI Taxonomy" id="2788"/>
    <lineage>
        <taxon>Eukaryota</taxon>
        <taxon>Rhodophyta</taxon>
        <taxon>Bangiophyceae</taxon>
        <taxon>Bangiales</taxon>
        <taxon>Bangiaceae</taxon>
        <taxon>Pyropia</taxon>
    </lineage>
</organism>
<keyword evidence="2" id="KW-1185">Reference proteome</keyword>
<evidence type="ECO:0000313" key="2">
    <source>
        <dbReference type="Proteomes" id="UP000798662"/>
    </source>
</evidence>
<gene>
    <name evidence="1" type="ORF">I4F81_008732</name>
</gene>
<protein>
    <submittedName>
        <fullName evidence="1">Uncharacterized protein</fullName>
    </submittedName>
</protein>
<proteinExistence type="predicted"/>